<dbReference type="Pfam" id="PF00012">
    <property type="entry name" value="HSP70"/>
    <property type="match status" value="1"/>
</dbReference>
<dbReference type="GO" id="GO:0005524">
    <property type="term" value="F:ATP binding"/>
    <property type="evidence" value="ECO:0007669"/>
    <property type="project" value="UniProtKB-KW"/>
</dbReference>
<dbReference type="Gene3D" id="3.30.420.40">
    <property type="match status" value="2"/>
</dbReference>
<dbReference type="STRING" id="31246.A0A183NGM7"/>
<evidence type="ECO:0000256" key="1">
    <source>
        <dbReference type="ARBA" id="ARBA00007381"/>
    </source>
</evidence>
<dbReference type="EMBL" id="UZAL01001344">
    <property type="protein sequence ID" value="VDO76757.1"/>
    <property type="molecule type" value="Genomic_DNA"/>
</dbReference>
<name>A0A183NGM7_9TREM</name>
<dbReference type="GO" id="GO:0140662">
    <property type="term" value="F:ATP-dependent protein folding chaperone"/>
    <property type="evidence" value="ECO:0007669"/>
    <property type="project" value="InterPro"/>
</dbReference>
<keyword evidence="7" id="KW-1185">Reference proteome</keyword>
<dbReference type="Gene3D" id="3.30.30.30">
    <property type="match status" value="1"/>
</dbReference>
<evidence type="ECO:0000256" key="5">
    <source>
        <dbReference type="ARBA" id="ARBA00040503"/>
    </source>
</evidence>
<dbReference type="GO" id="GO:0030968">
    <property type="term" value="P:endoplasmic reticulum unfolded protein response"/>
    <property type="evidence" value="ECO:0007669"/>
    <property type="project" value="TreeGrafter"/>
</dbReference>
<keyword evidence="2" id="KW-0547">Nucleotide-binding</keyword>
<dbReference type="AlphaFoldDB" id="A0A183NGM7"/>
<evidence type="ECO:0000256" key="4">
    <source>
        <dbReference type="ARBA" id="ARBA00023186"/>
    </source>
</evidence>
<reference evidence="6 7" key="1">
    <citation type="submission" date="2018-11" db="EMBL/GenBank/DDBJ databases">
        <authorList>
            <consortium name="Pathogen Informatics"/>
        </authorList>
    </citation>
    <scope>NUCLEOTIDE SEQUENCE [LARGE SCALE GENOMIC DNA]</scope>
    <source>
        <strain>Denwood</strain>
        <strain evidence="7">Zambia</strain>
    </source>
</reference>
<keyword evidence="3" id="KW-0067">ATP-binding</keyword>
<dbReference type="PANTHER" id="PTHR45639">
    <property type="entry name" value="HSC70CB, ISOFORM G-RELATED"/>
    <property type="match status" value="1"/>
</dbReference>
<dbReference type="Proteomes" id="UP000269396">
    <property type="component" value="Unassembled WGS sequence"/>
</dbReference>
<organism evidence="6 7">
    <name type="scientific">Schistosoma mattheei</name>
    <dbReference type="NCBI Taxonomy" id="31246"/>
    <lineage>
        <taxon>Eukaryota</taxon>
        <taxon>Metazoa</taxon>
        <taxon>Spiralia</taxon>
        <taxon>Lophotrochozoa</taxon>
        <taxon>Platyhelminthes</taxon>
        <taxon>Trematoda</taxon>
        <taxon>Digenea</taxon>
        <taxon>Strigeidida</taxon>
        <taxon>Schistosomatoidea</taxon>
        <taxon>Schistosomatidae</taxon>
        <taxon>Schistosoma</taxon>
    </lineage>
</organism>
<dbReference type="GO" id="GO:0034663">
    <property type="term" value="C:endoplasmic reticulum chaperone complex"/>
    <property type="evidence" value="ECO:0007669"/>
    <property type="project" value="TreeGrafter"/>
</dbReference>
<protein>
    <recommendedName>
        <fullName evidence="5">Hypoxia up-regulated protein 1</fullName>
    </recommendedName>
</protein>
<gene>
    <name evidence="6" type="ORF">SMTD_LOCUS1263</name>
</gene>
<evidence type="ECO:0000313" key="6">
    <source>
        <dbReference type="EMBL" id="VDO76757.1"/>
    </source>
</evidence>
<evidence type="ECO:0000256" key="3">
    <source>
        <dbReference type="ARBA" id="ARBA00022840"/>
    </source>
</evidence>
<dbReference type="InterPro" id="IPR043129">
    <property type="entry name" value="ATPase_NBD"/>
</dbReference>
<accession>A0A183NGM7</accession>
<sequence>MSIDLGTEFMKVAVVLPGKPMGIALTPDSRRKTPTAVGFKNNERLFGSNAINLASKNPEYVFQSIPSLLGKSIDHPMVKLFQERHPYHNLSYDATSGQLFFTRKDGVVFSVDELVAMLLEYAHNYAELYAGSIIKTCVLTVPSHFGQAERRRLIRVSELAGLNVLQIINDNSAVALNFGLLRFKSFNETPQYYMFFDIGSMSTTATLAGQLKLLV</sequence>
<evidence type="ECO:0000256" key="2">
    <source>
        <dbReference type="ARBA" id="ARBA00022741"/>
    </source>
</evidence>
<comment type="similarity">
    <text evidence="1">Belongs to the heat shock protein 70 family.</text>
</comment>
<evidence type="ECO:0000313" key="7">
    <source>
        <dbReference type="Proteomes" id="UP000269396"/>
    </source>
</evidence>
<proteinExistence type="inferred from homology"/>
<dbReference type="PANTHER" id="PTHR45639:SF3">
    <property type="entry name" value="HYPOXIA UP-REGULATED PROTEIN 1"/>
    <property type="match status" value="1"/>
</dbReference>
<keyword evidence="4" id="KW-0143">Chaperone</keyword>
<dbReference type="InterPro" id="IPR013126">
    <property type="entry name" value="Hsp_70_fam"/>
</dbReference>
<dbReference type="SUPFAM" id="SSF53067">
    <property type="entry name" value="Actin-like ATPase domain"/>
    <property type="match status" value="1"/>
</dbReference>